<dbReference type="Pfam" id="PF25954">
    <property type="entry name" value="Beta-barrel_RND_2"/>
    <property type="match status" value="1"/>
</dbReference>
<gene>
    <name evidence="9" type="ORF">FAK_16530</name>
</gene>
<evidence type="ECO:0000256" key="4">
    <source>
        <dbReference type="ARBA" id="ARBA00022764"/>
    </source>
</evidence>
<dbReference type="InterPro" id="IPR059052">
    <property type="entry name" value="HH_YbhG-like"/>
</dbReference>
<dbReference type="Gene3D" id="2.40.50.100">
    <property type="match status" value="1"/>
</dbReference>
<dbReference type="Proteomes" id="UP001366166">
    <property type="component" value="Chromosome"/>
</dbReference>
<dbReference type="SUPFAM" id="SSF111369">
    <property type="entry name" value="HlyD-like secretion proteins"/>
    <property type="match status" value="3"/>
</dbReference>
<reference evidence="10" key="1">
    <citation type="journal article" date="2023" name="Arch. Microbiol.">
        <title>Desulfoferula mesophilus gen. nov. sp. nov., a mesophilic sulfate-reducing bacterium isolated from a brackish lake sediment.</title>
        <authorList>
            <person name="Watanabe T."/>
            <person name="Yabe T."/>
            <person name="Tsuji J.M."/>
            <person name="Fukui M."/>
        </authorList>
    </citation>
    <scope>NUCLEOTIDE SEQUENCE [LARGE SCALE GENOMIC DNA]</scope>
    <source>
        <strain evidence="10">12FAK</strain>
    </source>
</reference>
<dbReference type="Pfam" id="PF25881">
    <property type="entry name" value="HH_YBHG"/>
    <property type="match status" value="1"/>
</dbReference>
<sequence>MPKLIKVLIVLVLVAGAAAGAYYHFYYEQERKPSDRLALYGNVDIRQVHLAFHANGRILHILVEEGDTVKKGQLVAELDPVRYEANLARAKAEVAAQDQVLARMLAGTRHQEIAEARARLAAAQATLRDQANLHRRNQGLYQRKAISSQTMDTIQAQYENAQQAVNQAQQSLDLALEGPRQEDIAAARAQLEALKAAQALAQRELVDTKLYAPENGVIQQRILQPGDMASPSVPAFTVALNNPVWVRAYLPETELGKVAPGMSADVSTDSFPGKTYKGWVGYISPTAEFTPKTVETTDLRTKLVYRVRVYVCNPRNELRLGMPVTVNIPLKQKADAHRGQSDPCSGS</sequence>
<comment type="subcellular location">
    <subcellularLocation>
        <location evidence="1">Periplasm</location>
    </subcellularLocation>
</comment>
<evidence type="ECO:0000256" key="3">
    <source>
        <dbReference type="ARBA" id="ARBA00022729"/>
    </source>
</evidence>
<proteinExistence type="inferred from homology"/>
<keyword evidence="10" id="KW-1185">Reference proteome</keyword>
<evidence type="ECO:0000259" key="8">
    <source>
        <dbReference type="Pfam" id="PF25954"/>
    </source>
</evidence>
<evidence type="ECO:0000259" key="7">
    <source>
        <dbReference type="Pfam" id="PF25881"/>
    </source>
</evidence>
<dbReference type="Gene3D" id="1.10.287.470">
    <property type="entry name" value="Helix hairpin bin"/>
    <property type="match status" value="1"/>
</dbReference>
<evidence type="ECO:0000313" key="9">
    <source>
        <dbReference type="EMBL" id="BEQ14587.1"/>
    </source>
</evidence>
<dbReference type="AlphaFoldDB" id="A0AAU9EDG0"/>
<dbReference type="KEGG" id="dmp:FAK_16530"/>
<evidence type="ECO:0000256" key="5">
    <source>
        <dbReference type="ARBA" id="ARBA00023054"/>
    </source>
</evidence>
<dbReference type="PANTHER" id="PTHR32347:SF29">
    <property type="entry name" value="UPF0194 MEMBRANE PROTEIN YBHG"/>
    <property type="match status" value="1"/>
</dbReference>
<dbReference type="RefSeq" id="WP_338606291.1">
    <property type="nucleotide sequence ID" value="NZ_AP028679.1"/>
</dbReference>
<evidence type="ECO:0000256" key="1">
    <source>
        <dbReference type="ARBA" id="ARBA00004418"/>
    </source>
</evidence>
<evidence type="ECO:0000256" key="6">
    <source>
        <dbReference type="SAM" id="Coils"/>
    </source>
</evidence>
<dbReference type="InterPro" id="IPR058792">
    <property type="entry name" value="Beta-barrel_RND_2"/>
</dbReference>
<dbReference type="Gene3D" id="2.40.30.170">
    <property type="match status" value="1"/>
</dbReference>
<feature type="domain" description="YbhG-like alpha-helical hairpin" evidence="7">
    <location>
        <begin position="78"/>
        <end position="204"/>
    </location>
</feature>
<feature type="coiled-coil region" evidence="6">
    <location>
        <begin position="113"/>
        <end position="204"/>
    </location>
</feature>
<dbReference type="InterPro" id="IPR050465">
    <property type="entry name" value="UPF0194_transport"/>
</dbReference>
<feature type="domain" description="CusB-like beta-barrel" evidence="8">
    <location>
        <begin position="243"/>
        <end position="328"/>
    </location>
</feature>
<evidence type="ECO:0000313" key="10">
    <source>
        <dbReference type="Proteomes" id="UP001366166"/>
    </source>
</evidence>
<organism evidence="9 10">
    <name type="scientific">Desulfoferula mesophila</name>
    <dbReference type="NCBI Taxonomy" id="3058419"/>
    <lineage>
        <taxon>Bacteria</taxon>
        <taxon>Pseudomonadati</taxon>
        <taxon>Thermodesulfobacteriota</taxon>
        <taxon>Desulfarculia</taxon>
        <taxon>Desulfarculales</taxon>
        <taxon>Desulfarculaceae</taxon>
        <taxon>Desulfoferula</taxon>
    </lineage>
</organism>
<comment type="similarity">
    <text evidence="2">Belongs to the UPF0194 family.</text>
</comment>
<dbReference type="GO" id="GO:0042597">
    <property type="term" value="C:periplasmic space"/>
    <property type="evidence" value="ECO:0007669"/>
    <property type="project" value="UniProtKB-SubCell"/>
</dbReference>
<keyword evidence="4" id="KW-0574">Periplasm</keyword>
<dbReference type="EMBL" id="AP028679">
    <property type="protein sequence ID" value="BEQ14587.1"/>
    <property type="molecule type" value="Genomic_DNA"/>
</dbReference>
<keyword evidence="5 6" id="KW-0175">Coiled coil</keyword>
<name>A0AAU9EDG0_9BACT</name>
<dbReference type="PANTHER" id="PTHR32347">
    <property type="entry name" value="EFFLUX SYSTEM COMPONENT YKNX-RELATED"/>
    <property type="match status" value="1"/>
</dbReference>
<keyword evidence="3" id="KW-0732">Signal</keyword>
<evidence type="ECO:0000256" key="2">
    <source>
        <dbReference type="ARBA" id="ARBA00010602"/>
    </source>
</evidence>
<protein>
    <submittedName>
        <fullName evidence="9">Membrane protein</fullName>
    </submittedName>
</protein>
<accession>A0AAU9EDG0</accession>